<gene>
    <name evidence="10" type="ORF">GYMLUDRAFT_43837</name>
</gene>
<evidence type="ECO:0000256" key="7">
    <source>
        <dbReference type="RuleBase" id="RU000454"/>
    </source>
</evidence>
<feature type="chain" id="PRO_5002208554" description="Peptidase A1 domain-containing protein" evidence="8">
    <location>
        <begin position="22"/>
        <end position="484"/>
    </location>
</feature>
<keyword evidence="6" id="KW-1015">Disulfide bond</keyword>
<dbReference type="GO" id="GO:0006508">
    <property type="term" value="P:proteolysis"/>
    <property type="evidence" value="ECO:0007669"/>
    <property type="project" value="UniProtKB-KW"/>
</dbReference>
<feature type="domain" description="Peptidase A1" evidence="9">
    <location>
        <begin position="89"/>
        <end position="411"/>
    </location>
</feature>
<evidence type="ECO:0000256" key="5">
    <source>
        <dbReference type="PIRSR" id="PIRSR601461-1"/>
    </source>
</evidence>
<dbReference type="PROSITE" id="PS51767">
    <property type="entry name" value="PEPTIDASE_A1"/>
    <property type="match status" value="1"/>
</dbReference>
<dbReference type="InterPro" id="IPR001461">
    <property type="entry name" value="Aspartic_peptidase_A1"/>
</dbReference>
<feature type="signal peptide" evidence="8">
    <location>
        <begin position="1"/>
        <end position="21"/>
    </location>
</feature>
<reference evidence="10 11" key="1">
    <citation type="submission" date="2014-04" db="EMBL/GenBank/DDBJ databases">
        <title>Evolutionary Origins and Diversification of the Mycorrhizal Mutualists.</title>
        <authorList>
            <consortium name="DOE Joint Genome Institute"/>
            <consortium name="Mycorrhizal Genomics Consortium"/>
            <person name="Kohler A."/>
            <person name="Kuo A."/>
            <person name="Nagy L.G."/>
            <person name="Floudas D."/>
            <person name="Copeland A."/>
            <person name="Barry K.W."/>
            <person name="Cichocki N."/>
            <person name="Veneault-Fourrey C."/>
            <person name="LaButti K."/>
            <person name="Lindquist E.A."/>
            <person name="Lipzen A."/>
            <person name="Lundell T."/>
            <person name="Morin E."/>
            <person name="Murat C."/>
            <person name="Riley R."/>
            <person name="Ohm R."/>
            <person name="Sun H."/>
            <person name="Tunlid A."/>
            <person name="Henrissat B."/>
            <person name="Grigoriev I.V."/>
            <person name="Hibbett D.S."/>
            <person name="Martin F."/>
        </authorList>
    </citation>
    <scope>NUCLEOTIDE SEQUENCE [LARGE SCALE GENOMIC DNA]</scope>
    <source>
        <strain evidence="10 11">FD-317 M1</strain>
    </source>
</reference>
<dbReference type="PRINTS" id="PR00792">
    <property type="entry name" value="PEPSIN"/>
</dbReference>
<keyword evidence="11" id="KW-1185">Reference proteome</keyword>
<accession>A0A0D0CNX4</accession>
<organism evidence="10 11">
    <name type="scientific">Collybiopsis luxurians FD-317 M1</name>
    <dbReference type="NCBI Taxonomy" id="944289"/>
    <lineage>
        <taxon>Eukaryota</taxon>
        <taxon>Fungi</taxon>
        <taxon>Dikarya</taxon>
        <taxon>Basidiomycota</taxon>
        <taxon>Agaricomycotina</taxon>
        <taxon>Agaricomycetes</taxon>
        <taxon>Agaricomycetidae</taxon>
        <taxon>Agaricales</taxon>
        <taxon>Marasmiineae</taxon>
        <taxon>Omphalotaceae</taxon>
        <taxon>Collybiopsis</taxon>
        <taxon>Collybiopsis luxurians</taxon>
    </lineage>
</organism>
<dbReference type="CDD" id="cd05471">
    <property type="entry name" value="pepsin_like"/>
    <property type="match status" value="1"/>
</dbReference>
<evidence type="ECO:0000259" key="9">
    <source>
        <dbReference type="PROSITE" id="PS51767"/>
    </source>
</evidence>
<dbReference type="AlphaFoldDB" id="A0A0D0CNX4"/>
<dbReference type="EMBL" id="KN834775">
    <property type="protein sequence ID" value="KIK60512.1"/>
    <property type="molecule type" value="Genomic_DNA"/>
</dbReference>
<keyword evidence="4 7" id="KW-0378">Hydrolase</keyword>
<dbReference type="InterPro" id="IPR001969">
    <property type="entry name" value="Aspartic_peptidase_AS"/>
</dbReference>
<evidence type="ECO:0000256" key="4">
    <source>
        <dbReference type="ARBA" id="ARBA00022801"/>
    </source>
</evidence>
<dbReference type="InterPro" id="IPR034164">
    <property type="entry name" value="Pepsin-like_dom"/>
</dbReference>
<keyword evidence="8" id="KW-0732">Signal</keyword>
<protein>
    <recommendedName>
        <fullName evidence="9">Peptidase A1 domain-containing protein</fullName>
    </recommendedName>
</protein>
<feature type="active site" evidence="5">
    <location>
        <position position="107"/>
    </location>
</feature>
<dbReference type="HOGENOM" id="CLU_013253_1_2_1"/>
<dbReference type="PROSITE" id="PS00141">
    <property type="entry name" value="ASP_PROTEASE"/>
    <property type="match status" value="1"/>
</dbReference>
<evidence type="ECO:0000256" key="3">
    <source>
        <dbReference type="ARBA" id="ARBA00022750"/>
    </source>
</evidence>
<keyword evidence="3 7" id="KW-0064">Aspartyl protease</keyword>
<dbReference type="Proteomes" id="UP000053593">
    <property type="component" value="Unassembled WGS sequence"/>
</dbReference>
<dbReference type="Gene3D" id="2.40.70.10">
    <property type="entry name" value="Acid Proteases"/>
    <property type="match status" value="2"/>
</dbReference>
<feature type="disulfide bond" evidence="6">
    <location>
        <begin position="120"/>
        <end position="125"/>
    </location>
</feature>
<dbReference type="FunFam" id="2.40.70.10:FF:000115">
    <property type="entry name" value="Lysosomal aspartic protease"/>
    <property type="match status" value="1"/>
</dbReference>
<sequence length="484" mass="49761">MVSSSLLPLALLVSLSANVLAAPHPSPPSSLSMDLKRRSSPRARSQDDIAAWAAAHRSNVQAKYGNTSSKQKRSSGQNLIVNQKSDSSFFGSIAVGTPPVAYDVILDTGSSDLWLAGKTCLSDACSGIATFNPSSSSSFQNKSEPFQITYGSGEASGTLGQDLVQMAGFSVSNQVFAVCDVVSDNLLNNPVSGLLGLAFQTIASSGASPLWETLASSNSWDQPLMAFQLTRFNNDSNAGDLQAGGTFTMGATNSSLFTGDIDYNDIPAGEESYWLQTISSITSQGSAISIASGSSALAAIDTGTTLIGGPEEEVAAIYANIPNSKAGTGQLEGYYQYPCSTTVNVTMAFGGKSWAISNADFQAEQLSKDTCLGAFFSLSTGSNAPAWIVGDTFLKNVYSVFRYNPASVGFAELSAAALAQNGNTDLAIPSATIGSAAATVSATGGATRESHNSAPSTAASSLSSLALSALVIASTMLVSTLQSI</sequence>
<dbReference type="Pfam" id="PF00026">
    <property type="entry name" value="Asp"/>
    <property type="match status" value="1"/>
</dbReference>
<dbReference type="InterPro" id="IPR021109">
    <property type="entry name" value="Peptidase_aspartic_dom_sf"/>
</dbReference>
<evidence type="ECO:0000313" key="10">
    <source>
        <dbReference type="EMBL" id="KIK60512.1"/>
    </source>
</evidence>
<name>A0A0D0CNX4_9AGAR</name>
<feature type="active site" evidence="5">
    <location>
        <position position="301"/>
    </location>
</feature>
<evidence type="ECO:0000313" key="11">
    <source>
        <dbReference type="Proteomes" id="UP000053593"/>
    </source>
</evidence>
<evidence type="ECO:0000256" key="6">
    <source>
        <dbReference type="PIRSR" id="PIRSR601461-2"/>
    </source>
</evidence>
<dbReference type="OrthoDB" id="771136at2759"/>
<proteinExistence type="inferred from homology"/>
<dbReference type="SUPFAM" id="SSF50630">
    <property type="entry name" value="Acid proteases"/>
    <property type="match status" value="1"/>
</dbReference>
<evidence type="ECO:0000256" key="2">
    <source>
        <dbReference type="ARBA" id="ARBA00022670"/>
    </source>
</evidence>
<evidence type="ECO:0000256" key="1">
    <source>
        <dbReference type="ARBA" id="ARBA00007447"/>
    </source>
</evidence>
<dbReference type="PANTHER" id="PTHR47966">
    <property type="entry name" value="BETA-SITE APP-CLEAVING ENZYME, ISOFORM A-RELATED"/>
    <property type="match status" value="1"/>
</dbReference>
<dbReference type="PANTHER" id="PTHR47966:SF6">
    <property type="entry name" value="PEPTIDASE A1 DOMAIN-CONTAINING PROTEIN"/>
    <property type="match status" value="1"/>
</dbReference>
<dbReference type="GO" id="GO:0004190">
    <property type="term" value="F:aspartic-type endopeptidase activity"/>
    <property type="evidence" value="ECO:0007669"/>
    <property type="project" value="UniProtKB-KW"/>
</dbReference>
<evidence type="ECO:0000256" key="8">
    <source>
        <dbReference type="SAM" id="SignalP"/>
    </source>
</evidence>
<keyword evidence="2 7" id="KW-0645">Protease</keyword>
<comment type="similarity">
    <text evidence="1 7">Belongs to the peptidase A1 family.</text>
</comment>
<dbReference type="InterPro" id="IPR033121">
    <property type="entry name" value="PEPTIDASE_A1"/>
</dbReference>